<accession>A0A481Z926</accession>
<dbReference type="EMBL" id="MK500566">
    <property type="protein sequence ID" value="QBK91882.1"/>
    <property type="molecule type" value="Genomic_DNA"/>
</dbReference>
<gene>
    <name evidence="1" type="ORF">LCPAC304_02230</name>
</gene>
<organism evidence="1">
    <name type="scientific">Pithovirus LCPAC304</name>
    <dbReference type="NCBI Taxonomy" id="2506594"/>
    <lineage>
        <taxon>Viruses</taxon>
        <taxon>Pithoviruses</taxon>
    </lineage>
</organism>
<reference evidence="1" key="1">
    <citation type="journal article" date="2019" name="MBio">
        <title>Virus Genomes from Deep Sea Sediments Expand the Ocean Megavirome and Support Independent Origins of Viral Gigantism.</title>
        <authorList>
            <person name="Backstrom D."/>
            <person name="Yutin N."/>
            <person name="Jorgensen S.L."/>
            <person name="Dharamshi J."/>
            <person name="Homa F."/>
            <person name="Zaremba-Niedwiedzka K."/>
            <person name="Spang A."/>
            <person name="Wolf Y.I."/>
            <person name="Koonin E.V."/>
            <person name="Ettema T.J."/>
        </authorList>
    </citation>
    <scope>NUCLEOTIDE SEQUENCE</scope>
</reference>
<proteinExistence type="predicted"/>
<evidence type="ECO:0000313" key="1">
    <source>
        <dbReference type="EMBL" id="QBK91882.1"/>
    </source>
</evidence>
<protein>
    <submittedName>
        <fullName evidence="1">Uncharacterized protein</fullName>
    </submittedName>
</protein>
<sequence length="92" mass="10025">MEEIQSIFVKRDPMGLLSDTSNVGIYDHISVNIASFLDICNGTLSEETLSIRIQLLLSAEMGGPTPSLAECICIAVQILEAPQKQSFLGERL</sequence>
<name>A0A481Z926_9VIRU</name>